<dbReference type="Proteomes" id="UP000014480">
    <property type="component" value="Unassembled WGS sequence"/>
</dbReference>
<reference evidence="2" key="2">
    <citation type="journal article" date="2019" name="Mol. Plant Microbe Interact.">
        <title>Genome sequence resources for four phytopathogenic fungi from the Colletotrichum orbiculare species complex.</title>
        <authorList>
            <person name="Gan P."/>
            <person name="Tsushima A."/>
            <person name="Narusaka M."/>
            <person name="Narusaka Y."/>
            <person name="Takano Y."/>
            <person name="Kubo Y."/>
            <person name="Shirasu K."/>
        </authorList>
    </citation>
    <scope>GENOME REANNOTATION</scope>
    <source>
        <strain evidence="2">104-T / ATCC 96160 / CBS 514.97 / LARS 414 / MAFF 240422</strain>
    </source>
</reference>
<keyword evidence="2" id="KW-1185">Reference proteome</keyword>
<proteinExistence type="predicted"/>
<gene>
    <name evidence="1" type="ORF">Cob_v001224</name>
</gene>
<dbReference type="AlphaFoldDB" id="A0A484G872"/>
<evidence type="ECO:0000313" key="2">
    <source>
        <dbReference type="Proteomes" id="UP000014480"/>
    </source>
</evidence>
<organism evidence="1 2">
    <name type="scientific">Colletotrichum orbiculare (strain 104-T / ATCC 96160 / CBS 514.97 / LARS 414 / MAFF 240422)</name>
    <name type="common">Cucumber anthracnose fungus</name>
    <name type="synonym">Colletotrichum lagenarium</name>
    <dbReference type="NCBI Taxonomy" id="1213857"/>
    <lineage>
        <taxon>Eukaryota</taxon>
        <taxon>Fungi</taxon>
        <taxon>Dikarya</taxon>
        <taxon>Ascomycota</taxon>
        <taxon>Pezizomycotina</taxon>
        <taxon>Sordariomycetes</taxon>
        <taxon>Hypocreomycetidae</taxon>
        <taxon>Glomerellales</taxon>
        <taxon>Glomerellaceae</taxon>
        <taxon>Colletotrichum</taxon>
        <taxon>Colletotrichum orbiculare species complex</taxon>
    </lineage>
</organism>
<dbReference type="EMBL" id="AMCV02000001">
    <property type="protein sequence ID" value="TDZ25797.1"/>
    <property type="molecule type" value="Genomic_DNA"/>
</dbReference>
<sequence length="220" mass="24047">MPMQIQHKHKHKIAAVQVYLVIGLDLDFDLDHLACHYRHEPHPHVSTLAIGHSRYLCQLCVSSPSRPGLFLTGVSKLHAILGQILDARPNKTSLRASDDRSWPMDLTRSAVVDTRSTRVDKATCKFKNGNAAYVEPGSHVVVFLVLPVSSSFLRPHGTSSEASNGFISISAIATGPNSRPLSLVTLSQAQGALRSSWAGMIPLSTPPRLAYRYVVPCNLH</sequence>
<accession>A0A484G872</accession>
<name>A0A484G872_COLOR</name>
<reference evidence="2" key="1">
    <citation type="journal article" date="2013" name="New Phytol.">
        <title>Comparative genomic and transcriptomic analyses reveal the hemibiotrophic stage shift of Colletotrichum fungi.</title>
        <authorList>
            <person name="Gan P."/>
            <person name="Ikeda K."/>
            <person name="Irieda H."/>
            <person name="Narusaka M."/>
            <person name="O'Connell R.J."/>
            <person name="Narusaka Y."/>
            <person name="Takano Y."/>
            <person name="Kubo Y."/>
            <person name="Shirasu K."/>
        </authorList>
    </citation>
    <scope>NUCLEOTIDE SEQUENCE [LARGE SCALE GENOMIC DNA]</scope>
    <source>
        <strain evidence="2">104-T / ATCC 96160 / CBS 514.97 / LARS 414 / MAFF 240422</strain>
    </source>
</reference>
<evidence type="ECO:0000313" key="1">
    <source>
        <dbReference type="EMBL" id="TDZ25797.1"/>
    </source>
</evidence>
<protein>
    <submittedName>
        <fullName evidence="1">Uncharacterized protein</fullName>
    </submittedName>
</protein>
<comment type="caution">
    <text evidence="1">The sequence shown here is derived from an EMBL/GenBank/DDBJ whole genome shotgun (WGS) entry which is preliminary data.</text>
</comment>